<keyword evidence="4" id="KW-0418">Kinase</keyword>
<dbReference type="OrthoDB" id="5962695at2759"/>
<dbReference type="GO" id="GO:0043063">
    <property type="term" value="P:intercellular bridge organization"/>
    <property type="evidence" value="ECO:0007669"/>
    <property type="project" value="InterPro"/>
</dbReference>
<dbReference type="SMART" id="SM00248">
    <property type="entry name" value="ANK"/>
    <property type="match status" value="3"/>
</dbReference>
<dbReference type="GO" id="GO:0000776">
    <property type="term" value="C:kinetochore"/>
    <property type="evidence" value="ECO:0007669"/>
    <property type="project" value="TreeGrafter"/>
</dbReference>
<evidence type="ECO:0000256" key="2">
    <source>
        <dbReference type="SAM" id="MobiDB-lite"/>
    </source>
</evidence>
<feature type="region of interest" description="Disordered" evidence="2">
    <location>
        <begin position="749"/>
        <end position="770"/>
    </location>
</feature>
<evidence type="ECO:0000256" key="1">
    <source>
        <dbReference type="PROSITE-ProRule" id="PRU00023"/>
    </source>
</evidence>
<dbReference type="GO" id="GO:0004672">
    <property type="term" value="F:protein kinase activity"/>
    <property type="evidence" value="ECO:0007669"/>
    <property type="project" value="InterPro"/>
</dbReference>
<keyword evidence="5" id="KW-1185">Reference proteome</keyword>
<organism evidence="4 5">
    <name type="scientific">Mytilus galloprovincialis</name>
    <name type="common">Mediterranean mussel</name>
    <dbReference type="NCBI Taxonomy" id="29158"/>
    <lineage>
        <taxon>Eukaryota</taxon>
        <taxon>Metazoa</taxon>
        <taxon>Spiralia</taxon>
        <taxon>Lophotrochozoa</taxon>
        <taxon>Mollusca</taxon>
        <taxon>Bivalvia</taxon>
        <taxon>Autobranchia</taxon>
        <taxon>Pteriomorphia</taxon>
        <taxon>Mytilida</taxon>
        <taxon>Mytiloidea</taxon>
        <taxon>Mytilidae</taxon>
        <taxon>Mytilinae</taxon>
        <taxon>Mytilus</taxon>
    </lineage>
</organism>
<feature type="compositionally biased region" description="Basic residues" evidence="2">
    <location>
        <begin position="929"/>
        <end position="940"/>
    </location>
</feature>
<proteinExistence type="predicted"/>
<reference evidence="4" key="1">
    <citation type="submission" date="2018-11" db="EMBL/GenBank/DDBJ databases">
        <authorList>
            <person name="Alioto T."/>
            <person name="Alioto T."/>
        </authorList>
    </citation>
    <scope>NUCLEOTIDE SEQUENCE</scope>
</reference>
<keyword evidence="1" id="KW-0040">ANK repeat</keyword>
<comment type="caution">
    <text evidence="4">The sequence shown here is derived from an EMBL/GenBank/DDBJ whole genome shotgun (WGS) entry which is preliminary data.</text>
</comment>
<dbReference type="GO" id="GO:0007094">
    <property type="term" value="P:mitotic spindle assembly checkpoint signaling"/>
    <property type="evidence" value="ECO:0007669"/>
    <property type="project" value="InterPro"/>
</dbReference>
<dbReference type="InterPro" id="IPR011009">
    <property type="entry name" value="Kinase-like_dom_sf"/>
</dbReference>
<dbReference type="GO" id="GO:0045171">
    <property type="term" value="C:intercellular bridge"/>
    <property type="evidence" value="ECO:0007669"/>
    <property type="project" value="TreeGrafter"/>
</dbReference>
<dbReference type="Pfam" id="PF07714">
    <property type="entry name" value="PK_Tyr_Ser-Thr"/>
    <property type="match status" value="1"/>
</dbReference>
<dbReference type="PROSITE" id="PS50297">
    <property type="entry name" value="ANK_REP_REGION"/>
    <property type="match status" value="1"/>
</dbReference>
<evidence type="ECO:0000313" key="4">
    <source>
        <dbReference type="EMBL" id="VDI61867.1"/>
    </source>
</evidence>
<sequence length="1188" mass="136926">MEGILKLGSVEPGDKLGWDFHQAARNGNKRRLRKIIDKGIHVDYPNSLGQSPLFCACYLDEEAVVKELMKFGANPNERSNNGMTPVHVVAYTCNLNIMNELLAAGGDLRLHDSTGRSSKEFAFLQPEQKKRMKMLEFLEKTRLFALTKSGRDLRASLNGPRHNHRITSRTSSVIKLIRDKITGYSNVNLDHQMKSCQSMGFGKVYQDGDSFSGIICTLPLVSENLLKHDSHGLSFNNGAFMVMESMIWKNTKITVKRLHREAAPGGEVDLLITEAEYIGKLRHPNILMLMGVCQTNNLENMVLLFERIDEGSLYEVLHQKLERLSSSHIHDITYQISSALVFLHEQNVIHCFVTSHAIMLVNPHCAKLANFEYVVDCEKVDVGLKSFVNQNMYQNVAYNWMAPEIMNASSPSMASDVYSFAVVIWEMFHGEVPWGKLDTETVHYKILKEREQLEIENDRIPEAFMLILKHCLQLDPLHRKLQMYNIRNILTIPKQNVLQYMESLLKIEEEKKPSKTVIKPARPPKTWETSQSNTPRDQRHINSPSPKRHDRSISKSPRAESTPRRLLDDDHHKEMRFNNNQSSKLPISPDYLQDDRLRFVDRMKFNHKDLDWELKEEQQGKDYYYTVRVNKDDEQKFTLPLNKEDEQKFIAPSEQSESEAGSSVSEHVNHGNRSLATKFSYLKVQQQCLSPPGKCVKPASHCIDPKLECAPEKKLSTAGSVYALYNMDYHTPQKITRDPRTPLYNTMPRKRQKMSVQTPENTELGPSVKDWYGGNGSVKDLVNLYQKQVNEHSFQQDLLKGKLSTVDIGLHHQVQSIYPNIQNISPCYSPENCNNQGLRVSKEPRRQSDECEITNCSSLTTVSPEDCKDKKDSSGPDSDEVSDWIDNELFRIQSTLSQEVFEALDEKKKENMSPLLFDDERITPSTSQKKPKSKKKIQNKKKLQYDVEEFYIDDEINPDTHKLSHKPPEYRNTSSKKKHPDYIKPLRDQYHKSEDRRVVEIKQKSASLKDDFYSKEKKRISKQSENQDWQSYNDSYNPNYSKREEFFRQNTHRQPEYKHKQYDSDISSDSMKLENARNKQLKKLHTSFHSVPQCYNESGDAKTYSQEIDEDTYPRIIAVTSETDQQKLKNKVDERAAFASTVIVETSTIYPDQHRVTHTLTDLADGTTSTLYGKNVKASRLLSAMITQ</sequence>
<feature type="region of interest" description="Disordered" evidence="2">
    <location>
        <begin position="1014"/>
        <end position="1035"/>
    </location>
</feature>
<gene>
    <name evidence="4" type="ORF">MGAL_10B028022</name>
</gene>
<dbReference type="EMBL" id="UYJE01008193">
    <property type="protein sequence ID" value="VDI61867.1"/>
    <property type="molecule type" value="Genomic_DNA"/>
</dbReference>
<dbReference type="PANTHER" id="PTHR23060:SF3">
    <property type="entry name" value="TESTIS EXPRESSED 14, INTERCELLULAR BRIDGE FORMING FACTOR"/>
    <property type="match status" value="1"/>
</dbReference>
<dbReference type="PROSITE" id="PS50088">
    <property type="entry name" value="ANK_REPEAT"/>
    <property type="match status" value="2"/>
</dbReference>
<dbReference type="PROSITE" id="PS50011">
    <property type="entry name" value="PROTEIN_KINASE_DOM"/>
    <property type="match status" value="1"/>
</dbReference>
<dbReference type="GO" id="GO:0051306">
    <property type="term" value="P:mitotic sister chromatid separation"/>
    <property type="evidence" value="ECO:0007669"/>
    <property type="project" value="InterPro"/>
</dbReference>
<protein>
    <submittedName>
        <fullName evidence="4">Inactive serine/threonine-protein kinase TEX14</fullName>
    </submittedName>
</protein>
<dbReference type="InterPro" id="IPR002110">
    <property type="entry name" value="Ankyrin_rpt"/>
</dbReference>
<dbReference type="GO" id="GO:0030496">
    <property type="term" value="C:midbody"/>
    <property type="evidence" value="ECO:0007669"/>
    <property type="project" value="TreeGrafter"/>
</dbReference>
<feature type="region of interest" description="Disordered" evidence="2">
    <location>
        <begin position="515"/>
        <end position="589"/>
    </location>
</feature>
<dbReference type="GO" id="GO:0005524">
    <property type="term" value="F:ATP binding"/>
    <property type="evidence" value="ECO:0007669"/>
    <property type="project" value="InterPro"/>
</dbReference>
<keyword evidence="4" id="KW-0808">Transferase</keyword>
<dbReference type="InterPro" id="IPR036770">
    <property type="entry name" value="Ankyrin_rpt-contain_sf"/>
</dbReference>
<feature type="compositionally biased region" description="Polar residues" evidence="2">
    <location>
        <begin position="527"/>
        <end position="545"/>
    </location>
</feature>
<feature type="compositionally biased region" description="Polar residues" evidence="2">
    <location>
        <begin position="653"/>
        <end position="669"/>
    </location>
</feature>
<dbReference type="SUPFAM" id="SSF48403">
    <property type="entry name" value="Ankyrin repeat"/>
    <property type="match status" value="1"/>
</dbReference>
<feature type="repeat" description="ANK" evidence="1">
    <location>
        <begin position="48"/>
        <end position="80"/>
    </location>
</feature>
<feature type="region of interest" description="Disordered" evidence="2">
    <location>
        <begin position="958"/>
        <end position="981"/>
    </location>
</feature>
<feature type="compositionally biased region" description="Polar residues" evidence="2">
    <location>
        <begin position="1023"/>
        <end position="1035"/>
    </location>
</feature>
<dbReference type="AlphaFoldDB" id="A0A8B6GBU7"/>
<dbReference type="Pfam" id="PF12796">
    <property type="entry name" value="Ank_2"/>
    <property type="match status" value="1"/>
</dbReference>
<feature type="repeat" description="ANK" evidence="1">
    <location>
        <begin position="81"/>
        <end position="113"/>
    </location>
</feature>
<feature type="region of interest" description="Disordered" evidence="2">
    <location>
        <begin position="862"/>
        <end position="882"/>
    </location>
</feature>
<feature type="region of interest" description="Disordered" evidence="2">
    <location>
        <begin position="650"/>
        <end position="669"/>
    </location>
</feature>
<dbReference type="GO" id="GO:0007140">
    <property type="term" value="P:male meiotic nuclear division"/>
    <property type="evidence" value="ECO:0007669"/>
    <property type="project" value="InterPro"/>
</dbReference>
<feature type="region of interest" description="Disordered" evidence="2">
    <location>
        <begin position="915"/>
        <end position="940"/>
    </location>
</feature>
<dbReference type="InterPro" id="IPR039339">
    <property type="entry name" value="Tex14"/>
</dbReference>
<dbReference type="PANTHER" id="PTHR23060">
    <property type="entry name" value="TESTIS EXPRESSED GENE 14"/>
    <property type="match status" value="1"/>
</dbReference>
<dbReference type="Gene3D" id="3.30.200.20">
    <property type="entry name" value="Phosphorylase Kinase, domain 1"/>
    <property type="match status" value="1"/>
</dbReference>
<dbReference type="SUPFAM" id="SSF56112">
    <property type="entry name" value="Protein kinase-like (PK-like)"/>
    <property type="match status" value="1"/>
</dbReference>
<dbReference type="GO" id="GO:0008608">
    <property type="term" value="P:attachment of spindle microtubules to kinetochore"/>
    <property type="evidence" value="ECO:0007669"/>
    <property type="project" value="InterPro"/>
</dbReference>
<feature type="compositionally biased region" description="Basic and acidic residues" evidence="2">
    <location>
        <begin position="958"/>
        <end position="969"/>
    </location>
</feature>
<feature type="domain" description="Protein kinase" evidence="3">
    <location>
        <begin position="190"/>
        <end position="491"/>
    </location>
</feature>
<dbReference type="Gene3D" id="1.25.40.20">
    <property type="entry name" value="Ankyrin repeat-containing domain"/>
    <property type="match status" value="1"/>
</dbReference>
<accession>A0A8B6GBU7</accession>
<dbReference type="InterPro" id="IPR000719">
    <property type="entry name" value="Prot_kinase_dom"/>
</dbReference>
<feature type="compositionally biased region" description="Basic and acidic residues" evidence="2">
    <location>
        <begin position="865"/>
        <end position="874"/>
    </location>
</feature>
<dbReference type="InterPro" id="IPR001245">
    <property type="entry name" value="Ser-Thr/Tyr_kinase_cat_dom"/>
</dbReference>
<feature type="compositionally biased region" description="Basic and acidic residues" evidence="2">
    <location>
        <begin position="551"/>
        <end position="576"/>
    </location>
</feature>
<evidence type="ECO:0000313" key="5">
    <source>
        <dbReference type="Proteomes" id="UP000596742"/>
    </source>
</evidence>
<name>A0A8B6GBU7_MYTGA</name>
<evidence type="ECO:0000259" key="3">
    <source>
        <dbReference type="PROSITE" id="PS50011"/>
    </source>
</evidence>
<dbReference type="Gene3D" id="1.10.510.10">
    <property type="entry name" value="Transferase(Phosphotransferase) domain 1"/>
    <property type="match status" value="1"/>
</dbReference>
<dbReference type="Proteomes" id="UP000596742">
    <property type="component" value="Unassembled WGS sequence"/>
</dbReference>